<comment type="caution">
    <text evidence="2">The sequence shown here is derived from an EMBL/GenBank/DDBJ whole genome shotgun (WGS) entry which is preliminary data.</text>
</comment>
<dbReference type="SUPFAM" id="SSF53474">
    <property type="entry name" value="alpha/beta-Hydrolases"/>
    <property type="match status" value="1"/>
</dbReference>
<name>A0A6M1LRS7_9PROT</name>
<dbReference type="Pfam" id="PF00561">
    <property type="entry name" value="Abhydrolase_1"/>
    <property type="match status" value="1"/>
</dbReference>
<dbReference type="InterPro" id="IPR050228">
    <property type="entry name" value="Carboxylesterase_BioH"/>
</dbReference>
<dbReference type="InterPro" id="IPR000639">
    <property type="entry name" value="Epox_hydrolase-like"/>
</dbReference>
<protein>
    <submittedName>
        <fullName evidence="2">Alpha/beta fold hydrolase</fullName>
    </submittedName>
</protein>
<dbReference type="PANTHER" id="PTHR43194">
    <property type="entry name" value="HYDROLASE ALPHA/BETA FOLD FAMILY"/>
    <property type="match status" value="1"/>
</dbReference>
<evidence type="ECO:0000259" key="1">
    <source>
        <dbReference type="Pfam" id="PF00561"/>
    </source>
</evidence>
<dbReference type="AlphaFoldDB" id="A0A6M1LRS7"/>
<dbReference type="InterPro" id="IPR029058">
    <property type="entry name" value="AB_hydrolase_fold"/>
</dbReference>
<feature type="domain" description="AB hydrolase-1" evidence="1">
    <location>
        <begin position="13"/>
        <end position="238"/>
    </location>
</feature>
<organism evidence="2 3">
    <name type="scientific">Falsiroseomonas algicola</name>
    <dbReference type="NCBI Taxonomy" id="2716930"/>
    <lineage>
        <taxon>Bacteria</taxon>
        <taxon>Pseudomonadati</taxon>
        <taxon>Pseudomonadota</taxon>
        <taxon>Alphaproteobacteria</taxon>
        <taxon>Acetobacterales</taxon>
        <taxon>Roseomonadaceae</taxon>
        <taxon>Falsiroseomonas</taxon>
    </lineage>
</organism>
<dbReference type="PANTHER" id="PTHR43194:SF5">
    <property type="entry name" value="PIMELOYL-[ACYL-CARRIER PROTEIN] METHYL ESTER ESTERASE"/>
    <property type="match status" value="1"/>
</dbReference>
<gene>
    <name evidence="2" type="ORF">G3576_24115</name>
</gene>
<keyword evidence="2" id="KW-0378">Hydrolase</keyword>
<dbReference type="PRINTS" id="PR00111">
    <property type="entry name" value="ABHYDROLASE"/>
</dbReference>
<accession>A0A6M1LRS7</accession>
<dbReference type="GO" id="GO:0016787">
    <property type="term" value="F:hydrolase activity"/>
    <property type="evidence" value="ECO:0007669"/>
    <property type="project" value="UniProtKB-KW"/>
</dbReference>
<dbReference type="InterPro" id="IPR000073">
    <property type="entry name" value="AB_hydrolase_1"/>
</dbReference>
<dbReference type="Gene3D" id="3.40.50.1820">
    <property type="entry name" value="alpha/beta hydrolase"/>
    <property type="match status" value="1"/>
</dbReference>
<dbReference type="PRINTS" id="PR00412">
    <property type="entry name" value="EPOXHYDRLASE"/>
</dbReference>
<reference evidence="2 3" key="1">
    <citation type="submission" date="2020-02" db="EMBL/GenBank/DDBJ databases">
        <authorList>
            <person name="Kim H.M."/>
            <person name="Jeon C.O."/>
        </authorList>
    </citation>
    <scope>NUCLEOTIDE SEQUENCE [LARGE SCALE GENOMIC DNA]</scope>
    <source>
        <strain evidence="2 3">PeD5</strain>
    </source>
</reference>
<reference evidence="2 3" key="2">
    <citation type="submission" date="2020-03" db="EMBL/GenBank/DDBJ databases">
        <title>Roseomonas stagni sp. nov., isolated from pond water in Japan.</title>
        <authorList>
            <person name="Furuhata K."/>
            <person name="Miyamoto H."/>
            <person name="Goto K."/>
        </authorList>
    </citation>
    <scope>NUCLEOTIDE SEQUENCE [LARGE SCALE GENOMIC DNA]</scope>
    <source>
        <strain evidence="2 3">PeD5</strain>
    </source>
</reference>
<evidence type="ECO:0000313" key="2">
    <source>
        <dbReference type="EMBL" id="NGM23120.1"/>
    </source>
</evidence>
<proteinExistence type="predicted"/>
<keyword evidence="3" id="KW-1185">Reference proteome</keyword>
<sequence length="256" mass="26939">MGKLAFRRAGTGPALLLLHGVGLDGSVWAPQVAHFRVTHDVVVPDMLGHGGSDLPPEQPELADYSDAVLALMDELGIAQAAVVGHSMGAMLALDLALRHPGRVSRVVAMNAVFRRSPAQRAAVEARAASLEGVGEAASSAATIARWFGDPIPPALQDSAVLLRDLLARVDREGYARTYRLFARIDEAHAAALPGLAMPALFLTGEHDPNSTPAMSQAMAALAPRGRAEVLAGERHMMAMAAPALVNESLARFLGER</sequence>
<evidence type="ECO:0000313" key="3">
    <source>
        <dbReference type="Proteomes" id="UP000475385"/>
    </source>
</evidence>
<dbReference type="RefSeq" id="WP_164697043.1">
    <property type="nucleotide sequence ID" value="NZ_JAAIKB010000013.1"/>
</dbReference>
<dbReference type="EMBL" id="JAAIKB010000013">
    <property type="protein sequence ID" value="NGM23120.1"/>
    <property type="molecule type" value="Genomic_DNA"/>
</dbReference>
<dbReference type="Proteomes" id="UP000475385">
    <property type="component" value="Unassembled WGS sequence"/>
</dbReference>